<dbReference type="Pfam" id="PF00873">
    <property type="entry name" value="ACR_tran"/>
    <property type="match status" value="1"/>
</dbReference>
<sequence>MTTPELCIRRPVMTSLVMIGILGFGLLAYFKLPVNDLPNVDFPTISVSASLPGASPETMASSVATPLEKQFSTIAGIDSMTSVSALGSTSITIQFKLDRDIDGAALDVQTAISSALRNLPPDMPNPPSFRKVNPADFPVLYLSLVSPTLPLSEVDEYAETAIAQRISMVEGVAQVEVRGAQKYAVRVQVDPLKLASRGIGFDEVRNAISQGNSNLPTGTLQGRDQNFTVQTSGQLENAKQFRPVIVAYRDGAPVRLDQVALVSDSVENDKVASWFGTERAIVLSIQRQPGTNTVQIVDAIKELLPSINAQLPAAVQVKILTDRAQTIRESVHDVQLTLLLTIGLVVMVIFLFLRNLTATVIPSIAIPLSIVGTFGVMYLLGFSINNLSLMALTLSVGFIVDDAIVVLENIVRHVENGEKVWDAALKGSREIGFTVISMTISLAAVFLPVLFMGGILGRLLNEFAVTIAVAILVSGVVSLTLTPMLCSRFLRGQHQEKKPGKIFQLSERFFDWMRDIYDHTLRFSLKHRVTMMLLTAGTVAVTAWLFLHLPKGFIPPEDIGQIMVSTEGAQDASYESMVRHQQAVAAILEKNPYIQAYSSSVGASGSSSTGNSGRIFIQLKPRKERPSAAQIVDELRPQFAKIPGIRAYASVPAAIRIGGRASKSPYQFTLASPDIEELFSVAPKIEKLMSGLPGLTDVTSDLQVTSPQIFVKVNRDKASTVGLTANQIETALYNAYGSRQISSIFTPSNQYYVIMEVDPRYRADPEALSMLYIRGGNGDLVPLGSVAEIRRTVGPLTVNHAGQLPSVTVSFATKPGVSLGDAVNSIQDAVQGQLPVTVSTSFQGEAQAFQSSLQGLGLLLVMAVLLIYLVLGILYESFIHPITILSGLPSAGVGALLTLLIFGYELNVYGFVGILMLIGIVKKNAIMMIDFALEAQRNEGKSPADAIYQACLVRFRPIMMTTFAALMGALPIAMGIGAGAESRRSLGLAVVGGLLLSQLLTLYITPVFYIYMERFQAWLKRGKKGKNEEEKEKLPGSGEAVPV</sequence>
<feature type="transmembrane region" description="Helical" evidence="8">
    <location>
        <begin position="12"/>
        <end position="30"/>
    </location>
</feature>
<feature type="transmembrane region" description="Helical" evidence="8">
    <location>
        <begin position="529"/>
        <end position="547"/>
    </location>
</feature>
<evidence type="ECO:0000256" key="7">
    <source>
        <dbReference type="ARBA" id="ARBA00023136"/>
    </source>
</evidence>
<evidence type="ECO:0000256" key="1">
    <source>
        <dbReference type="ARBA" id="ARBA00004429"/>
    </source>
</evidence>
<dbReference type="AlphaFoldDB" id="A0A366HLC3"/>
<dbReference type="GO" id="GO:0005886">
    <property type="term" value="C:plasma membrane"/>
    <property type="evidence" value="ECO:0007669"/>
    <property type="project" value="UniProtKB-SubCell"/>
</dbReference>
<accession>A0A366HLC3</accession>
<protein>
    <submittedName>
        <fullName evidence="9">HAE1 family hydrophobic/amphiphilic exporter-1</fullName>
    </submittedName>
</protein>
<name>A0A366HLC3_9BACT</name>
<reference evidence="9 10" key="1">
    <citation type="submission" date="2018-06" db="EMBL/GenBank/DDBJ databases">
        <title>Genomic Encyclopedia of Type Strains, Phase IV (KMG-IV): sequencing the most valuable type-strain genomes for metagenomic binning, comparative biology and taxonomic classification.</title>
        <authorList>
            <person name="Goeker M."/>
        </authorList>
    </citation>
    <scope>NUCLEOTIDE SEQUENCE [LARGE SCALE GENOMIC DNA]</scope>
    <source>
        <strain evidence="9 10">DSM 25532</strain>
    </source>
</reference>
<dbReference type="Gene3D" id="3.30.2090.10">
    <property type="entry name" value="Multidrug efflux transporter AcrB TolC docking domain, DN and DC subdomains"/>
    <property type="match status" value="2"/>
</dbReference>
<dbReference type="Gene3D" id="1.20.1640.10">
    <property type="entry name" value="Multidrug efflux transporter AcrB transmembrane domain"/>
    <property type="match status" value="2"/>
</dbReference>
<dbReference type="PANTHER" id="PTHR32063">
    <property type="match status" value="1"/>
</dbReference>
<keyword evidence="5 8" id="KW-0812">Transmembrane</keyword>
<dbReference type="FunFam" id="1.20.1640.10:FF:000001">
    <property type="entry name" value="Efflux pump membrane transporter"/>
    <property type="match status" value="1"/>
</dbReference>
<keyword evidence="6 8" id="KW-1133">Transmembrane helix</keyword>
<feature type="transmembrane region" description="Helical" evidence="8">
    <location>
        <begin position="908"/>
        <end position="933"/>
    </location>
</feature>
<dbReference type="InterPro" id="IPR027463">
    <property type="entry name" value="AcrB_DN_DC_subdom"/>
</dbReference>
<dbReference type="Gene3D" id="3.30.70.1320">
    <property type="entry name" value="Multidrug efflux transporter AcrB pore domain like"/>
    <property type="match status" value="1"/>
</dbReference>
<evidence type="ECO:0000256" key="4">
    <source>
        <dbReference type="ARBA" id="ARBA00022519"/>
    </source>
</evidence>
<feature type="transmembrane region" description="Helical" evidence="8">
    <location>
        <begin position="431"/>
        <end position="451"/>
    </location>
</feature>
<evidence type="ECO:0000256" key="3">
    <source>
        <dbReference type="ARBA" id="ARBA00022475"/>
    </source>
</evidence>
<feature type="transmembrane region" description="Helical" evidence="8">
    <location>
        <begin position="856"/>
        <end position="875"/>
    </location>
</feature>
<dbReference type="Gene3D" id="3.30.70.1430">
    <property type="entry name" value="Multidrug efflux transporter AcrB pore domain"/>
    <property type="match status" value="2"/>
</dbReference>
<dbReference type="RefSeq" id="WP_113959216.1">
    <property type="nucleotide sequence ID" value="NZ_QNRR01000005.1"/>
</dbReference>
<evidence type="ECO:0000256" key="8">
    <source>
        <dbReference type="SAM" id="Phobius"/>
    </source>
</evidence>
<dbReference type="OrthoDB" id="9757876at2"/>
<gene>
    <name evidence="9" type="ORF">DES53_105137</name>
</gene>
<keyword evidence="10" id="KW-1185">Reference proteome</keyword>
<dbReference type="EMBL" id="QNRR01000005">
    <property type="protein sequence ID" value="RBP43738.1"/>
    <property type="molecule type" value="Genomic_DNA"/>
</dbReference>
<comment type="subcellular location">
    <subcellularLocation>
        <location evidence="1">Cell inner membrane</location>
        <topology evidence="1">Multi-pass membrane protein</topology>
    </subcellularLocation>
</comment>
<dbReference type="PANTHER" id="PTHR32063:SF21">
    <property type="entry name" value="MULTIDRUG RESISTANCE PROTEIN MDTB"/>
    <property type="match status" value="1"/>
</dbReference>
<evidence type="ECO:0000256" key="5">
    <source>
        <dbReference type="ARBA" id="ARBA00022692"/>
    </source>
</evidence>
<feature type="transmembrane region" description="Helical" evidence="8">
    <location>
        <begin position="986"/>
        <end position="1011"/>
    </location>
</feature>
<keyword evidence="7 8" id="KW-0472">Membrane</keyword>
<comment type="caution">
    <text evidence="9">The sequence shown here is derived from an EMBL/GenBank/DDBJ whole genome shotgun (WGS) entry which is preliminary data.</text>
</comment>
<feature type="transmembrane region" description="Helical" evidence="8">
    <location>
        <begin position="360"/>
        <end position="381"/>
    </location>
</feature>
<dbReference type="SUPFAM" id="SSF82714">
    <property type="entry name" value="Multidrug efflux transporter AcrB TolC docking domain, DN and DC subdomains"/>
    <property type="match status" value="2"/>
</dbReference>
<evidence type="ECO:0000313" key="9">
    <source>
        <dbReference type="EMBL" id="RBP43738.1"/>
    </source>
</evidence>
<evidence type="ECO:0000313" key="10">
    <source>
        <dbReference type="Proteomes" id="UP000253426"/>
    </source>
</evidence>
<feature type="transmembrane region" description="Helical" evidence="8">
    <location>
        <begin position="958"/>
        <end position="980"/>
    </location>
</feature>
<feature type="transmembrane region" description="Helical" evidence="8">
    <location>
        <begin position="463"/>
        <end position="486"/>
    </location>
</feature>
<dbReference type="NCBIfam" id="NF033617">
    <property type="entry name" value="RND_permease_2"/>
    <property type="match status" value="1"/>
</dbReference>
<keyword evidence="2" id="KW-0813">Transport</keyword>
<dbReference type="GO" id="GO:0042910">
    <property type="term" value="F:xenobiotic transmembrane transporter activity"/>
    <property type="evidence" value="ECO:0007669"/>
    <property type="project" value="TreeGrafter"/>
</dbReference>
<organism evidence="9 10">
    <name type="scientific">Roseimicrobium gellanilyticum</name>
    <dbReference type="NCBI Taxonomy" id="748857"/>
    <lineage>
        <taxon>Bacteria</taxon>
        <taxon>Pseudomonadati</taxon>
        <taxon>Verrucomicrobiota</taxon>
        <taxon>Verrucomicrobiia</taxon>
        <taxon>Verrucomicrobiales</taxon>
        <taxon>Verrucomicrobiaceae</taxon>
        <taxon>Roseimicrobium</taxon>
    </lineage>
</organism>
<dbReference type="SUPFAM" id="SSF82866">
    <property type="entry name" value="Multidrug efflux transporter AcrB transmembrane domain"/>
    <property type="match status" value="2"/>
</dbReference>
<evidence type="ECO:0000256" key="6">
    <source>
        <dbReference type="ARBA" id="ARBA00022989"/>
    </source>
</evidence>
<keyword evidence="3" id="KW-1003">Cell membrane</keyword>
<evidence type="ECO:0000256" key="2">
    <source>
        <dbReference type="ARBA" id="ARBA00022448"/>
    </source>
</evidence>
<dbReference type="Gene3D" id="3.30.70.1440">
    <property type="entry name" value="Multidrug efflux transporter AcrB pore domain"/>
    <property type="match status" value="1"/>
</dbReference>
<dbReference type="InterPro" id="IPR001036">
    <property type="entry name" value="Acrflvin-R"/>
</dbReference>
<proteinExistence type="predicted"/>
<feature type="transmembrane region" description="Helical" evidence="8">
    <location>
        <begin position="334"/>
        <end position="353"/>
    </location>
</feature>
<dbReference type="SUPFAM" id="SSF82693">
    <property type="entry name" value="Multidrug efflux transporter AcrB pore domain, PN1, PN2, PC1 and PC2 subdomains"/>
    <property type="match status" value="4"/>
</dbReference>
<dbReference type="Proteomes" id="UP000253426">
    <property type="component" value="Unassembled WGS sequence"/>
</dbReference>
<dbReference type="FunFam" id="3.30.70.1430:FF:000001">
    <property type="entry name" value="Efflux pump membrane transporter"/>
    <property type="match status" value="1"/>
</dbReference>
<keyword evidence="4" id="KW-0997">Cell inner membrane</keyword>
<dbReference type="PRINTS" id="PR00702">
    <property type="entry name" value="ACRIFLAVINRP"/>
</dbReference>